<evidence type="ECO:0000313" key="2">
    <source>
        <dbReference type="EMBL" id="KAG8083683.1"/>
    </source>
</evidence>
<evidence type="ECO:0000313" key="3">
    <source>
        <dbReference type="Proteomes" id="UP000729402"/>
    </source>
</evidence>
<keyword evidence="3" id="KW-1185">Reference proteome</keyword>
<comment type="caution">
    <text evidence="2">The sequence shown here is derived from an EMBL/GenBank/DDBJ whole genome shotgun (WGS) entry which is preliminary data.</text>
</comment>
<reference evidence="2" key="1">
    <citation type="journal article" date="2021" name="bioRxiv">
        <title>Whole Genome Assembly and Annotation of Northern Wild Rice, Zizania palustris L., Supports a Whole Genome Duplication in the Zizania Genus.</title>
        <authorList>
            <person name="Haas M."/>
            <person name="Kono T."/>
            <person name="Macchietto M."/>
            <person name="Millas R."/>
            <person name="McGilp L."/>
            <person name="Shao M."/>
            <person name="Duquette J."/>
            <person name="Hirsch C.N."/>
            <person name="Kimball J."/>
        </authorList>
    </citation>
    <scope>NUCLEOTIDE SEQUENCE</scope>
    <source>
        <tissue evidence="2">Fresh leaf tissue</tissue>
    </source>
</reference>
<protein>
    <submittedName>
        <fullName evidence="2">Uncharacterized protein</fullName>
    </submittedName>
</protein>
<gene>
    <name evidence="2" type="ORF">GUJ93_ZPchr0016g2518</name>
</gene>
<proteinExistence type="predicted"/>
<reference evidence="2" key="2">
    <citation type="submission" date="2021-02" db="EMBL/GenBank/DDBJ databases">
        <authorList>
            <person name="Kimball J.A."/>
            <person name="Haas M.W."/>
            <person name="Macchietto M."/>
            <person name="Kono T."/>
            <person name="Duquette J."/>
            <person name="Shao M."/>
        </authorList>
    </citation>
    <scope>NUCLEOTIDE SEQUENCE</scope>
    <source>
        <tissue evidence="2">Fresh leaf tissue</tissue>
    </source>
</reference>
<sequence>MHQFEVELEVEEGLRLAEVWMELGEEPRMLEEGESLLESEVEEMSKVLRPQLCLKILLRSKLKSTEIAKASRSGIGCSLPQSMALVSGSSSGTSSGGKRGEVAKRMAWAFVAELSDIDNTSSEDPTSDEDEPDEKKEKMKDFNGLYFMANCKQSSDEPDISEGGDAD</sequence>
<accession>A0A8J5SZ11</accession>
<name>A0A8J5SZ11_ZIZPA</name>
<organism evidence="2 3">
    <name type="scientific">Zizania palustris</name>
    <name type="common">Northern wild rice</name>
    <dbReference type="NCBI Taxonomy" id="103762"/>
    <lineage>
        <taxon>Eukaryota</taxon>
        <taxon>Viridiplantae</taxon>
        <taxon>Streptophyta</taxon>
        <taxon>Embryophyta</taxon>
        <taxon>Tracheophyta</taxon>
        <taxon>Spermatophyta</taxon>
        <taxon>Magnoliopsida</taxon>
        <taxon>Liliopsida</taxon>
        <taxon>Poales</taxon>
        <taxon>Poaceae</taxon>
        <taxon>BOP clade</taxon>
        <taxon>Oryzoideae</taxon>
        <taxon>Oryzeae</taxon>
        <taxon>Zizaniinae</taxon>
        <taxon>Zizania</taxon>
    </lineage>
</organism>
<feature type="region of interest" description="Disordered" evidence="1">
    <location>
        <begin position="115"/>
        <end position="139"/>
    </location>
</feature>
<evidence type="ECO:0000256" key="1">
    <source>
        <dbReference type="SAM" id="MobiDB-lite"/>
    </source>
</evidence>
<dbReference type="AlphaFoldDB" id="A0A8J5SZ11"/>
<dbReference type="EMBL" id="JAAALK010000084">
    <property type="protein sequence ID" value="KAG8083683.1"/>
    <property type="molecule type" value="Genomic_DNA"/>
</dbReference>
<dbReference type="Proteomes" id="UP000729402">
    <property type="component" value="Unassembled WGS sequence"/>
</dbReference>